<evidence type="ECO:0000256" key="1">
    <source>
        <dbReference type="SAM" id="MobiDB-lite"/>
    </source>
</evidence>
<organism evidence="2">
    <name type="scientific">Eremomyces bilateralis CBS 781.70</name>
    <dbReference type="NCBI Taxonomy" id="1392243"/>
    <lineage>
        <taxon>Eukaryota</taxon>
        <taxon>Fungi</taxon>
        <taxon>Dikarya</taxon>
        <taxon>Ascomycota</taxon>
        <taxon>Pezizomycotina</taxon>
        <taxon>Dothideomycetes</taxon>
        <taxon>Dothideomycetes incertae sedis</taxon>
        <taxon>Eremomycetales</taxon>
        <taxon>Eremomycetaceae</taxon>
        <taxon>Eremomyces</taxon>
    </lineage>
</organism>
<evidence type="ECO:0000313" key="4">
    <source>
        <dbReference type="RefSeq" id="XP_033535832.1"/>
    </source>
</evidence>
<accession>A0A6G1G8F1</accession>
<sequence>MAGGLSDASGGHQDHFGESTSLISKRRLRILSNPRLEFGVKSQNRYNTNSSWYHSRLSQDRSRQNHPFTVSGDEACSTKNQKPETGSKNPNNVTIFTNSINSRDTDSYDSYRQYGAQHLRMNAYCPYRGVHCIVRLPRRRGPKKVRRNAKHGGSLDHKHSTTSSLDGYFGHVTR</sequence>
<gene>
    <name evidence="2 4" type="ORF">P152DRAFT_263568</name>
</gene>
<reference evidence="4" key="2">
    <citation type="submission" date="2020-04" db="EMBL/GenBank/DDBJ databases">
        <authorList>
            <consortium name="NCBI Genome Project"/>
        </authorList>
    </citation>
    <scope>NUCLEOTIDE SEQUENCE</scope>
    <source>
        <strain evidence="4">CBS 781.70</strain>
    </source>
</reference>
<reference evidence="4" key="3">
    <citation type="submission" date="2025-04" db="UniProtKB">
        <authorList>
            <consortium name="RefSeq"/>
        </authorList>
    </citation>
    <scope>IDENTIFICATION</scope>
    <source>
        <strain evidence="4">CBS 781.70</strain>
    </source>
</reference>
<protein>
    <submittedName>
        <fullName evidence="2 4">Uncharacterized protein</fullName>
    </submittedName>
</protein>
<dbReference type="Proteomes" id="UP000504638">
    <property type="component" value="Unplaced"/>
</dbReference>
<feature type="region of interest" description="Disordered" evidence="1">
    <location>
        <begin position="55"/>
        <end position="92"/>
    </location>
</feature>
<feature type="region of interest" description="Disordered" evidence="1">
    <location>
        <begin position="140"/>
        <end position="174"/>
    </location>
</feature>
<feature type="compositionally biased region" description="Polar residues" evidence="1">
    <location>
        <begin position="77"/>
        <end position="92"/>
    </location>
</feature>
<dbReference type="AlphaFoldDB" id="A0A6G1G8F1"/>
<evidence type="ECO:0000313" key="2">
    <source>
        <dbReference type="EMBL" id="KAF1814201.1"/>
    </source>
</evidence>
<name>A0A6G1G8F1_9PEZI</name>
<keyword evidence="3" id="KW-1185">Reference proteome</keyword>
<feature type="region of interest" description="Disordered" evidence="1">
    <location>
        <begin position="1"/>
        <end position="20"/>
    </location>
</feature>
<reference evidence="2 4" key="1">
    <citation type="submission" date="2020-01" db="EMBL/GenBank/DDBJ databases">
        <authorList>
            <consortium name="DOE Joint Genome Institute"/>
            <person name="Haridas S."/>
            <person name="Albert R."/>
            <person name="Binder M."/>
            <person name="Bloem J."/>
            <person name="Labutti K."/>
            <person name="Salamov A."/>
            <person name="Andreopoulos B."/>
            <person name="Baker S.E."/>
            <person name="Barry K."/>
            <person name="Bills G."/>
            <person name="Bluhm B.H."/>
            <person name="Cannon C."/>
            <person name="Castanera R."/>
            <person name="Culley D.E."/>
            <person name="Daum C."/>
            <person name="Ezra D."/>
            <person name="Gonzalez J.B."/>
            <person name="Henrissat B."/>
            <person name="Kuo A."/>
            <person name="Liang C."/>
            <person name="Lipzen A."/>
            <person name="Lutzoni F."/>
            <person name="Magnuson J."/>
            <person name="Mondo S."/>
            <person name="Nolan M."/>
            <person name="Ohm R."/>
            <person name="Pangilinan J."/>
            <person name="Park H.-J."/>
            <person name="Ramirez L."/>
            <person name="Alfaro M."/>
            <person name="Sun H."/>
            <person name="Tritt A."/>
            <person name="Yoshinaga Y."/>
            <person name="Zwiers L.-H."/>
            <person name="Turgeon B.G."/>
            <person name="Goodwin S.B."/>
            <person name="Spatafora J.W."/>
            <person name="Crous P.W."/>
            <person name="Grigoriev I.V."/>
        </authorList>
    </citation>
    <scope>NUCLEOTIDE SEQUENCE</scope>
    <source>
        <strain evidence="2 4">CBS 781.70</strain>
    </source>
</reference>
<dbReference type="RefSeq" id="XP_033535832.1">
    <property type="nucleotide sequence ID" value="XM_033674810.1"/>
</dbReference>
<feature type="compositionally biased region" description="Basic residues" evidence="1">
    <location>
        <begin position="140"/>
        <end position="150"/>
    </location>
</feature>
<proteinExistence type="predicted"/>
<dbReference type="EMBL" id="ML975153">
    <property type="protein sequence ID" value="KAF1814201.1"/>
    <property type="molecule type" value="Genomic_DNA"/>
</dbReference>
<evidence type="ECO:0000313" key="3">
    <source>
        <dbReference type="Proteomes" id="UP000504638"/>
    </source>
</evidence>
<dbReference type="GeneID" id="54415380"/>